<dbReference type="SUPFAM" id="SSF46689">
    <property type="entry name" value="Homeodomain-like"/>
    <property type="match status" value="1"/>
</dbReference>
<dbReference type="Proteomes" id="UP001596171">
    <property type="component" value="Unassembled WGS sequence"/>
</dbReference>
<feature type="DNA-binding region" description="H-T-H motif" evidence="2">
    <location>
        <begin position="26"/>
        <end position="45"/>
    </location>
</feature>
<dbReference type="PANTHER" id="PTHR43479:SF11">
    <property type="entry name" value="ACREF_ENVCD OPERON REPRESSOR-RELATED"/>
    <property type="match status" value="1"/>
</dbReference>
<dbReference type="EMBL" id="JBHSSE010000027">
    <property type="protein sequence ID" value="MFC6202731.1"/>
    <property type="molecule type" value="Genomic_DNA"/>
</dbReference>
<evidence type="ECO:0000256" key="1">
    <source>
        <dbReference type="ARBA" id="ARBA00023125"/>
    </source>
</evidence>
<dbReference type="InterPro" id="IPR009057">
    <property type="entry name" value="Homeodomain-like_sf"/>
</dbReference>
<feature type="domain" description="HTH tetR-type" evidence="3">
    <location>
        <begin position="3"/>
        <end position="63"/>
    </location>
</feature>
<evidence type="ECO:0000259" key="3">
    <source>
        <dbReference type="PROSITE" id="PS50977"/>
    </source>
</evidence>
<dbReference type="PROSITE" id="PS50977">
    <property type="entry name" value="HTH_TETR_2"/>
    <property type="match status" value="1"/>
</dbReference>
<dbReference type="PANTHER" id="PTHR43479">
    <property type="entry name" value="ACREF/ENVCD OPERON REPRESSOR-RELATED"/>
    <property type="match status" value="1"/>
</dbReference>
<dbReference type="PRINTS" id="PR00455">
    <property type="entry name" value="HTHTETR"/>
</dbReference>
<accession>A0ABW1SNG0</accession>
<sequence>MAQKTRDKIIATAQNLIDQTGDAGITLNQIAETLGMTHAAIYKHFRNKQALWEAVAATWFKREIIDKIKLVESDAPKTQLHDWLWAFAKAKKETYNTNQRMFTLNTEYIDNNPEALRQVLLDADQIIDDIMDYHDPHHERAEMILAAFAIFSLPNFKETWNDPDYQVRFERLWKLIENGL</sequence>
<keyword evidence="5" id="KW-1185">Reference proteome</keyword>
<organism evidence="4 5">
    <name type="scientific">Lactiplantibacillus nangangensis</name>
    <dbReference type="NCBI Taxonomy" id="2559917"/>
    <lineage>
        <taxon>Bacteria</taxon>
        <taxon>Bacillati</taxon>
        <taxon>Bacillota</taxon>
        <taxon>Bacilli</taxon>
        <taxon>Lactobacillales</taxon>
        <taxon>Lactobacillaceae</taxon>
        <taxon>Lactiplantibacillus</taxon>
    </lineage>
</organism>
<proteinExistence type="predicted"/>
<gene>
    <name evidence="4" type="ORF">ACFP1L_12735</name>
</gene>
<evidence type="ECO:0000313" key="4">
    <source>
        <dbReference type="EMBL" id="MFC6202731.1"/>
    </source>
</evidence>
<name>A0ABW1SNG0_9LACO</name>
<evidence type="ECO:0000256" key="2">
    <source>
        <dbReference type="PROSITE-ProRule" id="PRU00335"/>
    </source>
</evidence>
<dbReference type="Gene3D" id="1.10.357.10">
    <property type="entry name" value="Tetracycline Repressor, domain 2"/>
    <property type="match status" value="1"/>
</dbReference>
<dbReference type="InterPro" id="IPR050624">
    <property type="entry name" value="HTH-type_Tx_Regulator"/>
</dbReference>
<protein>
    <submittedName>
        <fullName evidence="4">TetR/AcrR family transcriptional regulator</fullName>
    </submittedName>
</protein>
<reference evidence="5" key="1">
    <citation type="journal article" date="2019" name="Int. J. Syst. Evol. Microbiol.">
        <title>The Global Catalogue of Microorganisms (GCM) 10K type strain sequencing project: providing services to taxonomists for standard genome sequencing and annotation.</title>
        <authorList>
            <consortium name="The Broad Institute Genomics Platform"/>
            <consortium name="The Broad Institute Genome Sequencing Center for Infectious Disease"/>
            <person name="Wu L."/>
            <person name="Ma J."/>
        </authorList>
    </citation>
    <scope>NUCLEOTIDE SEQUENCE [LARGE SCALE GENOMIC DNA]</scope>
    <source>
        <strain evidence="5">CCM 8930</strain>
    </source>
</reference>
<dbReference type="Pfam" id="PF00440">
    <property type="entry name" value="TetR_N"/>
    <property type="match status" value="1"/>
</dbReference>
<keyword evidence="1 2" id="KW-0238">DNA-binding</keyword>
<dbReference type="InterPro" id="IPR001647">
    <property type="entry name" value="HTH_TetR"/>
</dbReference>
<dbReference type="RefSeq" id="WP_137616733.1">
    <property type="nucleotide sequence ID" value="NZ_BJDI01000011.1"/>
</dbReference>
<evidence type="ECO:0000313" key="5">
    <source>
        <dbReference type="Proteomes" id="UP001596171"/>
    </source>
</evidence>
<comment type="caution">
    <text evidence="4">The sequence shown here is derived from an EMBL/GenBank/DDBJ whole genome shotgun (WGS) entry which is preliminary data.</text>
</comment>